<keyword evidence="4" id="KW-1185">Reference proteome</keyword>
<comment type="caution">
    <text evidence="3">The sequence shown here is derived from an EMBL/GenBank/DDBJ whole genome shotgun (WGS) entry which is preliminary data.</text>
</comment>
<proteinExistence type="predicted"/>
<dbReference type="Pfam" id="PF17517">
    <property type="entry name" value="IgGFc_binding"/>
    <property type="match status" value="1"/>
</dbReference>
<dbReference type="Gene3D" id="2.60.40.10">
    <property type="entry name" value="Immunoglobulins"/>
    <property type="match status" value="1"/>
</dbReference>
<evidence type="ECO:0000256" key="1">
    <source>
        <dbReference type="SAM" id="SignalP"/>
    </source>
</evidence>
<dbReference type="EMBL" id="JBCGDP010000003">
    <property type="protein sequence ID" value="MEM0575770.1"/>
    <property type="molecule type" value="Genomic_DNA"/>
</dbReference>
<feature type="domain" description="IgGFc-binding protein N-terminal" evidence="2">
    <location>
        <begin position="136"/>
        <end position="442"/>
    </location>
</feature>
<protein>
    <submittedName>
        <fullName evidence="3">T9SS type B sorting domain-containing protein</fullName>
    </submittedName>
</protein>
<feature type="chain" id="PRO_5046474123" evidence="1">
    <location>
        <begin position="19"/>
        <end position="1679"/>
    </location>
</feature>
<dbReference type="Proteomes" id="UP001468798">
    <property type="component" value="Unassembled WGS sequence"/>
</dbReference>
<dbReference type="Pfam" id="PF13585">
    <property type="entry name" value="CHU_C"/>
    <property type="match status" value="1"/>
</dbReference>
<evidence type="ECO:0000313" key="4">
    <source>
        <dbReference type="Proteomes" id="UP001468798"/>
    </source>
</evidence>
<sequence length="1679" mass="180917">MKNLFPVFFLFFVMTSHAQFSKTHYLPPITAQSSVVEDHYIYISTPNTTNVPFKLIENGGNVITGVVNNLNPYRYFIGTGDFTQLFTPKNIIGIVKNKGYVIEAEDLVYANIRVNAARNGTNGYNHAGGLVSKGNSALGKTFRLGAMLNPLYDTTLLNFASILATENGTKVTISNLPIGTILTDGTVINGPITVTLNKNESYVLALENNSAASTPSNSAKMIGALVESDKAVAVNAGSFCGSNSTVLGTNQNGQLQPVGRDVGFDQIVPIERTGTEYIFAKGLGTDELERVLLVAHTDQTQVFLNGGVAPFATLNKGEYVVIDGTNFINGSMYITTSEKVFAYQSIGGTASPANQNMFFVPPLNCSTPNVVDNIPNIQEIGSIIYDGGLNIITETGATVLINNAPIGASPQSITGNTGFVRYTISNLIGNIAVKSTKQVYVSYFATNGAATYGGYYSGFDLKPEIVSDKIAVGTSSCIPNVVLKISSLSAYDTFQWYKDNVVIPLATTNTYTPTSPGYYQVRGSISGCLSDVFSDKIPVSDCAKDDDNDGTNNNIDIDWDNDGLLNTVESSSTFFNQSNTLSASNFNATITGSGTITGYPVYGFVSDVPAGKNNPTVYKIIFTKPEIIEFRYIVDGNVHTTPTGDLANGDGDFVVSAPTNQTLTIKDSFGDLLIDTNFDGIYESGVKEFTSFEIRFRFKSTTTVPQGGARFTIQGYKVDSLTFKHYNLSETIANRAAFYISQTVDQDSDLDTIPDALDMDSDNDGIPDSIEAQAKGFKSFTGVDTNKDGLDDAFEPGLVAINSDTDVNGTFYFVKDILDLDSDNDGIFDLDEAGHNAADANKDGKVDGNVGLNGLLDSLETTPDSGRLKYTIADSDADGNFNYFELDSDDDGCKDVIEAGFLDGDVDGLLGNSPVTVNDKGIVTSGTGYTTPNTNYTLGAPITITNQPSNKSQCLLQSTTFEVVSNADSFQWELSADGTTWTTLANNANYAGVTTKTLQVNGILASMNGYSYRVQLNRVGNSCGLTSTAATLTTLALPTVATSITLKQCDDNIDGITDFNLTEKNSFISANYLNETFTYFKTATGATTNDATTKIADPTKYTSGIGSVWTRVENANGCFSTTELKLIVSATQIPATFKRNFAVCDDYVDATNDDKDGIATFNFSSVTTDIQALLPSPSTAYTIKYFPTQTDALAETNEITNTTSYRNSGFPNQHLIFVRVDSNLDNACFGLGNYVTLTVEKLPVANPIADYKECDEISNDGIFTFNTTSLEADLLKGQTNVSVTYFDENNNPLPSPFPSNFVTKSQTIKAQVTNTITNTNNGVPCYDETTIKFTVDVHPIANAVNIPAACDDDNPSDTDGLNTFDTSTIESQLLNGQTGMVVRYFDANNNPLPSPLPNPFTTATQNVRATVENPKNTTCIEETLLSFVVNPLPNINLNTDGSEDALVCTNLPTFAVQLNAGINDGSPINNYSYVWKKDGAVLAGQTSYTLDVNSEGVYTVEVVAAQGCSRTRTIKVTLSDIAKIESVEIVDLTDVNKVTINVSGQGDYEYSLDDATGPFISSNVFENIPSGIHTIYVNDKNRCGIVSKEVAVIGAPKYFTPNGDGYNDYWNVKGTNTLSNSKSVIRIFDRHGKLLKQIFPNSNGWDGTFNGQSLPSDDYWFTVVLEDGREIKGHFALKR</sequence>
<organism evidence="3 4">
    <name type="scientific">Flavobacterium polysaccharolyticum</name>
    <dbReference type="NCBI Taxonomy" id="3133148"/>
    <lineage>
        <taxon>Bacteria</taxon>
        <taxon>Pseudomonadati</taxon>
        <taxon>Bacteroidota</taxon>
        <taxon>Flavobacteriia</taxon>
        <taxon>Flavobacteriales</taxon>
        <taxon>Flavobacteriaceae</taxon>
        <taxon>Flavobacterium</taxon>
    </lineage>
</organism>
<dbReference type="InterPro" id="IPR035234">
    <property type="entry name" value="IgGFc-bd_N"/>
</dbReference>
<evidence type="ECO:0000313" key="3">
    <source>
        <dbReference type="EMBL" id="MEM0575770.1"/>
    </source>
</evidence>
<accession>A0ABU9NL09</accession>
<keyword evidence="1" id="KW-0732">Signal</keyword>
<feature type="signal peptide" evidence="1">
    <location>
        <begin position="1"/>
        <end position="18"/>
    </location>
</feature>
<dbReference type="InterPro" id="IPR013783">
    <property type="entry name" value="Ig-like_fold"/>
</dbReference>
<evidence type="ECO:0000259" key="2">
    <source>
        <dbReference type="Pfam" id="PF17517"/>
    </source>
</evidence>
<name>A0ABU9NL09_9FLAO</name>
<dbReference type="InterPro" id="IPR026341">
    <property type="entry name" value="T9SS_type_B"/>
</dbReference>
<reference evidence="3 4" key="1">
    <citation type="submission" date="2024-03" db="EMBL/GenBank/DDBJ databases">
        <title>Two novel species of the genus Flavobacterium exhibiting potentially degradation of complex polysaccharides.</title>
        <authorList>
            <person name="Lian X."/>
        </authorList>
    </citation>
    <scope>NUCLEOTIDE SEQUENCE [LARGE SCALE GENOMIC DNA]</scope>
    <source>
        <strain evidence="3 4">N6</strain>
    </source>
</reference>
<gene>
    <name evidence="3" type="ORF">WFZ86_04605</name>
</gene>
<dbReference type="RefSeq" id="WP_342690845.1">
    <property type="nucleotide sequence ID" value="NZ_JBCGDP010000003.1"/>
</dbReference>
<dbReference type="NCBIfam" id="TIGR04131">
    <property type="entry name" value="Bac_Flav_CTERM"/>
    <property type="match status" value="1"/>
</dbReference>